<dbReference type="HAMAP" id="MF_00236">
    <property type="entry name" value="TatA_E"/>
    <property type="match status" value="1"/>
</dbReference>
<evidence type="ECO:0000313" key="10">
    <source>
        <dbReference type="EMBL" id="AKF06260.1"/>
    </source>
</evidence>
<evidence type="ECO:0000256" key="7">
    <source>
        <dbReference type="ARBA" id="ARBA00023010"/>
    </source>
</evidence>
<protein>
    <recommendedName>
        <fullName evidence="9">Sec-independent protein translocase protein TatA</fullName>
    </recommendedName>
</protein>
<dbReference type="PANTHER" id="PTHR42982:SF1">
    <property type="entry name" value="SEC-INDEPENDENT PROTEIN TRANSLOCASE PROTEIN TATA"/>
    <property type="match status" value="1"/>
</dbReference>
<name>A0A0F6YIX5_9BACT</name>
<dbReference type="PANTHER" id="PTHR42982">
    <property type="entry name" value="SEC-INDEPENDENT PROTEIN TRANSLOCASE PROTEIN TATA"/>
    <property type="match status" value="1"/>
</dbReference>
<keyword evidence="4 9" id="KW-0812">Transmembrane</keyword>
<evidence type="ECO:0000256" key="6">
    <source>
        <dbReference type="ARBA" id="ARBA00022989"/>
    </source>
</evidence>
<dbReference type="GO" id="GO:0033281">
    <property type="term" value="C:TAT protein transport complex"/>
    <property type="evidence" value="ECO:0007669"/>
    <property type="project" value="UniProtKB-UniRule"/>
</dbReference>
<dbReference type="InterPro" id="IPR006312">
    <property type="entry name" value="TatA/E"/>
</dbReference>
<evidence type="ECO:0000256" key="5">
    <source>
        <dbReference type="ARBA" id="ARBA00022927"/>
    </source>
</evidence>
<comment type="subunit">
    <text evidence="9">Forms a complex with TatC.</text>
</comment>
<sequence length="77" mass="8304">MGELIVILLIVLLVFGASRLPQIGEGLGKAIRGLKRGLNSDDDIEVTSKDKRVASKSGADELSKDEVAEAEVVERKR</sequence>
<keyword evidence="8 9" id="KW-0472">Membrane</keyword>
<keyword evidence="7 9" id="KW-0811">Translocation</keyword>
<comment type="subcellular location">
    <subcellularLocation>
        <location evidence="1 9">Cell membrane</location>
        <topology evidence="1 9">Single-pass membrane protein</topology>
    </subcellularLocation>
</comment>
<keyword evidence="5 9" id="KW-0653">Protein transport</keyword>
<organism evidence="10 11">
    <name type="scientific">Sandaracinus amylolyticus</name>
    <dbReference type="NCBI Taxonomy" id="927083"/>
    <lineage>
        <taxon>Bacteria</taxon>
        <taxon>Pseudomonadati</taxon>
        <taxon>Myxococcota</taxon>
        <taxon>Polyangia</taxon>
        <taxon>Polyangiales</taxon>
        <taxon>Sandaracinaceae</taxon>
        <taxon>Sandaracinus</taxon>
    </lineage>
</organism>
<dbReference type="AlphaFoldDB" id="A0A0F6YIX5"/>
<dbReference type="GO" id="GO:0008320">
    <property type="term" value="F:protein transmembrane transporter activity"/>
    <property type="evidence" value="ECO:0007669"/>
    <property type="project" value="UniProtKB-UniRule"/>
</dbReference>
<accession>A0A0F6YIX5</accession>
<dbReference type="Gene3D" id="1.20.5.3310">
    <property type="match status" value="1"/>
</dbReference>
<dbReference type="STRING" id="927083.DB32_003409"/>
<evidence type="ECO:0000256" key="3">
    <source>
        <dbReference type="ARBA" id="ARBA00022475"/>
    </source>
</evidence>
<gene>
    <name evidence="9" type="primary">tatA</name>
    <name evidence="10" type="ORF">DB32_003409</name>
</gene>
<evidence type="ECO:0000256" key="4">
    <source>
        <dbReference type="ARBA" id="ARBA00022692"/>
    </source>
</evidence>
<evidence type="ECO:0000256" key="9">
    <source>
        <dbReference type="HAMAP-Rule" id="MF_00236"/>
    </source>
</evidence>
<keyword evidence="2 9" id="KW-0813">Transport</keyword>
<dbReference type="EMBL" id="CP011125">
    <property type="protein sequence ID" value="AKF06260.1"/>
    <property type="molecule type" value="Genomic_DNA"/>
</dbReference>
<evidence type="ECO:0000256" key="2">
    <source>
        <dbReference type="ARBA" id="ARBA00022448"/>
    </source>
</evidence>
<evidence type="ECO:0000313" key="11">
    <source>
        <dbReference type="Proteomes" id="UP000034883"/>
    </source>
</evidence>
<proteinExistence type="inferred from homology"/>
<keyword evidence="11" id="KW-1185">Reference proteome</keyword>
<dbReference type="InterPro" id="IPR003369">
    <property type="entry name" value="TatA/B/E"/>
</dbReference>
<keyword evidence="6 9" id="KW-1133">Transmembrane helix</keyword>
<reference evidence="10 11" key="1">
    <citation type="submission" date="2015-03" db="EMBL/GenBank/DDBJ databases">
        <title>Genome assembly of Sandaracinus amylolyticus DSM 53668.</title>
        <authorList>
            <person name="Sharma G."/>
            <person name="Subramanian S."/>
        </authorList>
    </citation>
    <scope>NUCLEOTIDE SEQUENCE [LARGE SCALE GENOMIC DNA]</scope>
    <source>
        <strain evidence="10 11">DSM 53668</strain>
    </source>
</reference>
<dbReference type="Proteomes" id="UP000034883">
    <property type="component" value="Chromosome"/>
</dbReference>
<evidence type="ECO:0000256" key="8">
    <source>
        <dbReference type="ARBA" id="ARBA00023136"/>
    </source>
</evidence>
<dbReference type="NCBIfam" id="TIGR01411">
    <property type="entry name" value="tatAE"/>
    <property type="match status" value="1"/>
</dbReference>
<keyword evidence="3 9" id="KW-1003">Cell membrane</keyword>
<dbReference type="Pfam" id="PF02416">
    <property type="entry name" value="TatA_B_E"/>
    <property type="match status" value="1"/>
</dbReference>
<dbReference type="GO" id="GO:0043953">
    <property type="term" value="P:protein transport by the Tat complex"/>
    <property type="evidence" value="ECO:0007669"/>
    <property type="project" value="UniProtKB-UniRule"/>
</dbReference>
<evidence type="ECO:0000256" key="1">
    <source>
        <dbReference type="ARBA" id="ARBA00004162"/>
    </source>
</evidence>
<dbReference type="KEGG" id="samy:DB32_003409"/>
<comment type="function">
    <text evidence="9">Part of the twin-arginine translocation (Tat) system that transports large folded proteins containing a characteristic twin-arginine motif in their signal peptide across membranes. TatA could form the protein-conducting channel of the Tat system.</text>
</comment>
<comment type="similarity">
    <text evidence="9">Belongs to the TatA/E family.</text>
</comment>